<keyword evidence="10 11" id="KW-0472">Membrane</keyword>
<dbReference type="SUPFAM" id="SSF55874">
    <property type="entry name" value="ATPase domain of HSP90 chaperone/DNA topoisomerase II/histidine kinase"/>
    <property type="match status" value="1"/>
</dbReference>
<proteinExistence type="predicted"/>
<dbReference type="CDD" id="cd00075">
    <property type="entry name" value="HATPase"/>
    <property type="match status" value="1"/>
</dbReference>
<dbReference type="PANTHER" id="PTHR45436:SF15">
    <property type="entry name" value="SENSOR HISTIDINE KINASE CUSS"/>
    <property type="match status" value="1"/>
</dbReference>
<evidence type="ECO:0000256" key="5">
    <source>
        <dbReference type="ARBA" id="ARBA00022679"/>
    </source>
</evidence>
<comment type="catalytic activity">
    <reaction evidence="1">
        <text>ATP + protein L-histidine = ADP + protein N-phospho-L-histidine.</text>
        <dbReference type="EC" id="2.7.13.3"/>
    </reaction>
</comment>
<feature type="domain" description="Histidine kinase" evidence="12">
    <location>
        <begin position="123"/>
        <end position="322"/>
    </location>
</feature>
<dbReference type="EC" id="2.7.13.3" evidence="3"/>
<dbReference type="GO" id="GO:0000155">
    <property type="term" value="F:phosphorelay sensor kinase activity"/>
    <property type="evidence" value="ECO:0007669"/>
    <property type="project" value="InterPro"/>
</dbReference>
<sequence>MRISGVRRIERGDLPQWLWMELETDSIRPYVPVILNELLTHVALPLIPLLGLMLTFNVLAARRVLQPLHQAEREIESLDPEKMTMRLTEPLAPREVNALVNTVNRALQRLEKTMVTLRSFTSNAAHELRTPLSILQLALERLPKSDLRSELQLDVSQINRLVGQMLDLTRADAMDFDTGAIVDLADIGRNVVSDMTPKAYSANRELRFEDHGSAIISGHAEAIYRIYRNLIDNAFLHAPGETPIEVFAGPGPQIGVRDYGPGISEADASKIFEPFWRKDRRRNDGAGLGIVRRLAEAHRGTVSVKNTYDSGALFTVHFQESMFASGDLQE</sequence>
<evidence type="ECO:0000256" key="6">
    <source>
        <dbReference type="ARBA" id="ARBA00022692"/>
    </source>
</evidence>
<keyword evidence="5" id="KW-0808">Transferase</keyword>
<dbReference type="Pfam" id="PF02518">
    <property type="entry name" value="HATPase_c"/>
    <property type="match status" value="1"/>
</dbReference>
<dbReference type="InterPro" id="IPR003660">
    <property type="entry name" value="HAMP_dom"/>
</dbReference>
<keyword evidence="9" id="KW-0902">Two-component regulatory system</keyword>
<comment type="caution">
    <text evidence="14">The sequence shown here is derived from an EMBL/GenBank/DDBJ whole genome shotgun (WGS) entry which is preliminary data.</text>
</comment>
<evidence type="ECO:0000256" key="3">
    <source>
        <dbReference type="ARBA" id="ARBA00012438"/>
    </source>
</evidence>
<comment type="subcellular location">
    <subcellularLocation>
        <location evidence="2">Membrane</location>
        <topology evidence="2">Multi-pass membrane protein</topology>
    </subcellularLocation>
</comment>
<dbReference type="InterPro" id="IPR004358">
    <property type="entry name" value="Sig_transdc_His_kin-like_C"/>
</dbReference>
<keyword evidence="6 11" id="KW-0812">Transmembrane</keyword>
<dbReference type="SMART" id="SM00387">
    <property type="entry name" value="HATPase_c"/>
    <property type="match status" value="1"/>
</dbReference>
<name>A0A0F9Q326_9ZZZZ</name>
<dbReference type="Gene3D" id="3.30.565.10">
    <property type="entry name" value="Histidine kinase-like ATPase, C-terminal domain"/>
    <property type="match status" value="1"/>
</dbReference>
<dbReference type="GO" id="GO:0005886">
    <property type="term" value="C:plasma membrane"/>
    <property type="evidence" value="ECO:0007669"/>
    <property type="project" value="TreeGrafter"/>
</dbReference>
<evidence type="ECO:0000256" key="2">
    <source>
        <dbReference type="ARBA" id="ARBA00004141"/>
    </source>
</evidence>
<dbReference type="PRINTS" id="PR00344">
    <property type="entry name" value="BCTRLSENSOR"/>
</dbReference>
<gene>
    <name evidence="14" type="ORF">LCGC14_0824440</name>
</gene>
<evidence type="ECO:0000256" key="11">
    <source>
        <dbReference type="SAM" id="Phobius"/>
    </source>
</evidence>
<dbReference type="SMART" id="SM00388">
    <property type="entry name" value="HisKA"/>
    <property type="match status" value="1"/>
</dbReference>
<evidence type="ECO:0000313" key="14">
    <source>
        <dbReference type="EMBL" id="KKN31387.1"/>
    </source>
</evidence>
<evidence type="ECO:0000256" key="7">
    <source>
        <dbReference type="ARBA" id="ARBA00022777"/>
    </source>
</evidence>
<evidence type="ECO:0000256" key="8">
    <source>
        <dbReference type="ARBA" id="ARBA00022989"/>
    </source>
</evidence>
<evidence type="ECO:0000259" key="12">
    <source>
        <dbReference type="PROSITE" id="PS50109"/>
    </source>
</evidence>
<evidence type="ECO:0000259" key="13">
    <source>
        <dbReference type="PROSITE" id="PS50885"/>
    </source>
</evidence>
<reference evidence="14" key="1">
    <citation type="journal article" date="2015" name="Nature">
        <title>Complex archaea that bridge the gap between prokaryotes and eukaryotes.</title>
        <authorList>
            <person name="Spang A."/>
            <person name="Saw J.H."/>
            <person name="Jorgensen S.L."/>
            <person name="Zaremba-Niedzwiedzka K."/>
            <person name="Martijn J."/>
            <person name="Lind A.E."/>
            <person name="van Eijk R."/>
            <person name="Schleper C."/>
            <person name="Guy L."/>
            <person name="Ettema T.J."/>
        </authorList>
    </citation>
    <scope>NUCLEOTIDE SEQUENCE</scope>
</reference>
<feature type="domain" description="HAMP" evidence="13">
    <location>
        <begin position="62"/>
        <end position="115"/>
    </location>
</feature>
<dbReference type="Gene3D" id="1.10.287.130">
    <property type="match status" value="1"/>
</dbReference>
<dbReference type="InterPro" id="IPR003661">
    <property type="entry name" value="HisK_dim/P_dom"/>
</dbReference>
<dbReference type="SUPFAM" id="SSF47384">
    <property type="entry name" value="Homodimeric domain of signal transducing histidine kinase"/>
    <property type="match status" value="1"/>
</dbReference>
<evidence type="ECO:0000256" key="10">
    <source>
        <dbReference type="ARBA" id="ARBA00023136"/>
    </source>
</evidence>
<dbReference type="InterPro" id="IPR036890">
    <property type="entry name" value="HATPase_C_sf"/>
</dbReference>
<protein>
    <recommendedName>
        <fullName evidence="3">histidine kinase</fullName>
        <ecNumber evidence="3">2.7.13.3</ecNumber>
    </recommendedName>
</protein>
<dbReference type="CDD" id="cd00082">
    <property type="entry name" value="HisKA"/>
    <property type="match status" value="1"/>
</dbReference>
<evidence type="ECO:0000256" key="4">
    <source>
        <dbReference type="ARBA" id="ARBA00022553"/>
    </source>
</evidence>
<feature type="transmembrane region" description="Helical" evidence="11">
    <location>
        <begin position="38"/>
        <end position="60"/>
    </location>
</feature>
<evidence type="ECO:0000256" key="9">
    <source>
        <dbReference type="ARBA" id="ARBA00023012"/>
    </source>
</evidence>
<dbReference type="AlphaFoldDB" id="A0A0F9Q326"/>
<dbReference type="InterPro" id="IPR050428">
    <property type="entry name" value="TCS_sensor_his_kinase"/>
</dbReference>
<dbReference type="PROSITE" id="PS50109">
    <property type="entry name" value="HIS_KIN"/>
    <property type="match status" value="1"/>
</dbReference>
<keyword evidence="4" id="KW-0597">Phosphoprotein</keyword>
<dbReference type="PROSITE" id="PS50885">
    <property type="entry name" value="HAMP"/>
    <property type="match status" value="1"/>
</dbReference>
<organism evidence="14">
    <name type="scientific">marine sediment metagenome</name>
    <dbReference type="NCBI Taxonomy" id="412755"/>
    <lineage>
        <taxon>unclassified sequences</taxon>
        <taxon>metagenomes</taxon>
        <taxon>ecological metagenomes</taxon>
    </lineage>
</organism>
<dbReference type="InterPro" id="IPR036097">
    <property type="entry name" value="HisK_dim/P_sf"/>
</dbReference>
<dbReference type="InterPro" id="IPR005467">
    <property type="entry name" value="His_kinase_dom"/>
</dbReference>
<keyword evidence="8 11" id="KW-1133">Transmembrane helix</keyword>
<dbReference type="InterPro" id="IPR003594">
    <property type="entry name" value="HATPase_dom"/>
</dbReference>
<accession>A0A0F9Q326</accession>
<dbReference type="EMBL" id="LAZR01002333">
    <property type="protein sequence ID" value="KKN31387.1"/>
    <property type="molecule type" value="Genomic_DNA"/>
</dbReference>
<dbReference type="PANTHER" id="PTHR45436">
    <property type="entry name" value="SENSOR HISTIDINE KINASE YKOH"/>
    <property type="match status" value="1"/>
</dbReference>
<dbReference type="Pfam" id="PF00512">
    <property type="entry name" value="HisKA"/>
    <property type="match status" value="1"/>
</dbReference>
<keyword evidence="7" id="KW-0418">Kinase</keyword>
<evidence type="ECO:0000256" key="1">
    <source>
        <dbReference type="ARBA" id="ARBA00000085"/>
    </source>
</evidence>